<dbReference type="RefSeq" id="WP_121697811.1">
    <property type="nucleotide sequence ID" value="NZ_JBCLPP010000001.1"/>
</dbReference>
<dbReference type="InterPro" id="IPR013783">
    <property type="entry name" value="Ig-like_fold"/>
</dbReference>
<evidence type="ECO:0000313" key="3">
    <source>
        <dbReference type="Proteomes" id="UP001565200"/>
    </source>
</evidence>
<keyword evidence="1" id="KW-0732">Signal</keyword>
<feature type="signal peptide" evidence="1">
    <location>
        <begin position="1"/>
        <end position="22"/>
    </location>
</feature>
<dbReference type="InterPro" id="IPR011467">
    <property type="entry name" value="DUF1573"/>
</dbReference>
<protein>
    <submittedName>
        <fullName evidence="2">DUF1573 domain-containing protein</fullName>
    </submittedName>
</protein>
<dbReference type="PROSITE" id="PS51257">
    <property type="entry name" value="PROKAR_LIPOPROTEIN"/>
    <property type="match status" value="1"/>
</dbReference>
<gene>
    <name evidence="2" type="ORF">AAK873_00135</name>
</gene>
<comment type="caution">
    <text evidence="2">The sequence shown here is derived from an EMBL/GenBank/DDBJ whole genome shotgun (WGS) entry which is preliminary data.</text>
</comment>
<dbReference type="PANTHER" id="PTHR37833">
    <property type="entry name" value="LIPOPROTEIN-RELATED"/>
    <property type="match status" value="1"/>
</dbReference>
<feature type="chain" id="PRO_5047262388" evidence="1">
    <location>
        <begin position="23"/>
        <end position="360"/>
    </location>
</feature>
<proteinExistence type="predicted"/>
<dbReference type="Pfam" id="PF07610">
    <property type="entry name" value="DUF1573"/>
    <property type="match status" value="2"/>
</dbReference>
<dbReference type="EMBL" id="JBCLPP010000001">
    <property type="protein sequence ID" value="MEY8244020.1"/>
    <property type="molecule type" value="Genomic_DNA"/>
</dbReference>
<accession>A0ABV4CRL1</accession>
<evidence type="ECO:0000256" key="1">
    <source>
        <dbReference type="SAM" id="SignalP"/>
    </source>
</evidence>
<reference evidence="2 3" key="1">
    <citation type="submission" date="2024-03" db="EMBL/GenBank/DDBJ databases">
        <title>Mouse gut bacterial collection (mGBC) of GemPharmatech.</title>
        <authorList>
            <person name="He Y."/>
            <person name="Dong L."/>
            <person name="Wu D."/>
            <person name="Gao X."/>
            <person name="Lin Z."/>
        </authorList>
    </citation>
    <scope>NUCLEOTIDE SEQUENCE [LARGE SCALE GENOMIC DNA]</scope>
    <source>
        <strain evidence="2 3">54-13</strain>
    </source>
</reference>
<dbReference type="Gene3D" id="2.60.40.10">
    <property type="entry name" value="Immunoglobulins"/>
    <property type="match status" value="2"/>
</dbReference>
<name>A0ABV4CRL1_9BACT</name>
<dbReference type="PANTHER" id="PTHR37833:SF1">
    <property type="entry name" value="SIGNAL PEPTIDE PROTEIN"/>
    <property type="match status" value="1"/>
</dbReference>
<organism evidence="2 3">
    <name type="scientific">Heminiphilus faecis</name>
    <dbReference type="NCBI Taxonomy" id="2601703"/>
    <lineage>
        <taxon>Bacteria</taxon>
        <taxon>Pseudomonadati</taxon>
        <taxon>Bacteroidota</taxon>
        <taxon>Bacteroidia</taxon>
        <taxon>Bacteroidales</taxon>
        <taxon>Muribaculaceae</taxon>
        <taxon>Heminiphilus</taxon>
    </lineage>
</organism>
<evidence type="ECO:0000313" key="2">
    <source>
        <dbReference type="EMBL" id="MEY8244020.1"/>
    </source>
</evidence>
<keyword evidence="3" id="KW-1185">Reference proteome</keyword>
<dbReference type="Proteomes" id="UP001565200">
    <property type="component" value="Unassembled WGS sequence"/>
</dbReference>
<sequence>MKLKILLSAISFVAACTIAANAAPAARWLETTHDFGAFDEDMGNVDALFRVVNDGDAPLVILAARASCGCTVPAFTSDGIAPGDTATIKVTYNPAGRPGKFNKKVKVETNCEPSQSILTIKGVVIGASNTLRARFPIEVGPLKLRNSSLPMGEISKGRVKTGFLEGYNQSPDTIHPSVSGLPEFIKVDIAPRAVPPGEQTTFTFFYDTSRDNDWGLVSHEATFFPDTDITEGKTVDIMAIIKEDFSKLSKEQLEKAPRIALSETSVDLGDINRDDTYEREILIDNFGKDQLIIRKVSTPDPSVSVRINKDKIKGGAQGRMTIKVVPSPSSDNDILNSRITIITNDPDRPTSIVRVTGEYK</sequence>